<reference evidence="1" key="1">
    <citation type="submission" date="2013-12" db="EMBL/GenBank/DDBJ databases">
        <authorList>
            <person name="Aslett M."/>
        </authorList>
    </citation>
    <scope>NUCLEOTIDE SEQUENCE [LARGE SCALE GENOMIC DNA]</scope>
    <source>
        <strain evidence="1">Lindley</strain>
    </source>
</reference>
<reference evidence="2" key="3">
    <citation type="submission" date="2016-06" db="UniProtKB">
        <authorList>
            <consortium name="WormBaseParasite"/>
        </authorList>
    </citation>
    <scope>IDENTIFICATION</scope>
</reference>
<reference evidence="1" key="2">
    <citation type="submission" date="2014-05" db="EMBL/GenBank/DDBJ databases">
        <title>The genome and life-stage specific transcriptomes of Globodera pallida elucidate key aspects of plant parasitism by a cyst nematode.</title>
        <authorList>
            <person name="Cotton J.A."/>
            <person name="Lilley C.J."/>
            <person name="Jones L.M."/>
            <person name="Kikuchi T."/>
            <person name="Reid A.J."/>
            <person name="Thorpe P."/>
            <person name="Tsai I.J."/>
            <person name="Beasley H."/>
            <person name="Blok V."/>
            <person name="Cock P.J.A."/>
            <person name="Van den Akker S.E."/>
            <person name="Holroyd N."/>
            <person name="Hunt M."/>
            <person name="Mantelin S."/>
            <person name="Naghra H."/>
            <person name="Pain A."/>
            <person name="Palomares-Rius J.E."/>
            <person name="Zarowiecki M."/>
            <person name="Berriman M."/>
            <person name="Jones J.T."/>
            <person name="Urwin P.E."/>
        </authorList>
    </citation>
    <scope>NUCLEOTIDE SEQUENCE [LARGE SCALE GENOMIC DNA]</scope>
    <source>
        <strain evidence="1">Lindley</strain>
    </source>
</reference>
<sequence>MYAIRSYYDYWRQSPIHADPSDELQKLLSGIQGAKNIVSEVNSAKRNADNVRRMEELQKKLDFSAVEKGGFFQKFDFRM</sequence>
<evidence type="ECO:0000313" key="2">
    <source>
        <dbReference type="WBParaSite" id="GPLIN_000820300"/>
    </source>
</evidence>
<accession>A0A183C5Q8</accession>
<dbReference type="AlphaFoldDB" id="A0A183C5Q8"/>
<proteinExistence type="predicted"/>
<name>A0A183C5Q8_GLOPA</name>
<organism evidence="1 2">
    <name type="scientific">Globodera pallida</name>
    <name type="common">Potato cyst nematode worm</name>
    <name type="synonym">Heterodera pallida</name>
    <dbReference type="NCBI Taxonomy" id="36090"/>
    <lineage>
        <taxon>Eukaryota</taxon>
        <taxon>Metazoa</taxon>
        <taxon>Ecdysozoa</taxon>
        <taxon>Nematoda</taxon>
        <taxon>Chromadorea</taxon>
        <taxon>Rhabditida</taxon>
        <taxon>Tylenchina</taxon>
        <taxon>Tylenchomorpha</taxon>
        <taxon>Tylenchoidea</taxon>
        <taxon>Heteroderidae</taxon>
        <taxon>Heteroderinae</taxon>
        <taxon>Globodera</taxon>
    </lineage>
</organism>
<dbReference type="Proteomes" id="UP000050741">
    <property type="component" value="Unassembled WGS sequence"/>
</dbReference>
<protein>
    <submittedName>
        <fullName evidence="2">V-SNARE coiled-coil homology domain-containing protein</fullName>
    </submittedName>
</protein>
<evidence type="ECO:0000313" key="1">
    <source>
        <dbReference type="Proteomes" id="UP000050741"/>
    </source>
</evidence>
<dbReference type="WBParaSite" id="GPLIN_000820300">
    <property type="protein sequence ID" value="GPLIN_000820300"/>
    <property type="gene ID" value="GPLIN_000820300"/>
</dbReference>
<keyword evidence="1" id="KW-1185">Reference proteome</keyword>